<evidence type="ECO:0000256" key="2">
    <source>
        <dbReference type="ARBA" id="ARBA00009565"/>
    </source>
</evidence>
<proteinExistence type="inferred from homology"/>
<dbReference type="InterPro" id="IPR007237">
    <property type="entry name" value="CD20-like"/>
</dbReference>
<dbReference type="Pfam" id="PF04103">
    <property type="entry name" value="CD20"/>
    <property type="match status" value="1"/>
</dbReference>
<gene>
    <name evidence="7" type="ORF">Q7C36_005323</name>
</gene>
<evidence type="ECO:0000256" key="4">
    <source>
        <dbReference type="ARBA" id="ARBA00022989"/>
    </source>
</evidence>
<evidence type="ECO:0008006" key="9">
    <source>
        <dbReference type="Google" id="ProtNLM"/>
    </source>
</evidence>
<evidence type="ECO:0000313" key="8">
    <source>
        <dbReference type="Proteomes" id="UP001187315"/>
    </source>
</evidence>
<comment type="similarity">
    <text evidence="2">Belongs to the MS4A family.</text>
</comment>
<comment type="subcellular location">
    <subcellularLocation>
        <location evidence="1">Membrane</location>
        <topology evidence="1">Multi-pass membrane protein</topology>
    </subcellularLocation>
</comment>
<keyword evidence="5 6" id="KW-0472">Membrane</keyword>
<name>A0AA88NF74_TACVA</name>
<evidence type="ECO:0000313" key="7">
    <source>
        <dbReference type="EMBL" id="KAK2857404.1"/>
    </source>
</evidence>
<dbReference type="PANTHER" id="PTHR23320">
    <property type="entry name" value="MEMBRANE-SPANNING 4-DOMAINS SUBFAMILY A MS4A -RELATED"/>
    <property type="match status" value="1"/>
</dbReference>
<feature type="transmembrane region" description="Helical" evidence="6">
    <location>
        <begin position="57"/>
        <end position="76"/>
    </location>
</feature>
<comment type="caution">
    <text evidence="7">The sequence shown here is derived from an EMBL/GenBank/DDBJ whole genome shotgun (WGS) entry which is preliminary data.</text>
</comment>
<evidence type="ECO:0000256" key="3">
    <source>
        <dbReference type="ARBA" id="ARBA00022692"/>
    </source>
</evidence>
<keyword evidence="3 6" id="KW-0812">Transmembrane</keyword>
<dbReference type="AlphaFoldDB" id="A0AA88NF74"/>
<organism evidence="7 8">
    <name type="scientific">Tachysurus vachellii</name>
    <name type="common">Darkbarbel catfish</name>
    <name type="synonym">Pelteobagrus vachellii</name>
    <dbReference type="NCBI Taxonomy" id="175792"/>
    <lineage>
        <taxon>Eukaryota</taxon>
        <taxon>Metazoa</taxon>
        <taxon>Chordata</taxon>
        <taxon>Craniata</taxon>
        <taxon>Vertebrata</taxon>
        <taxon>Euteleostomi</taxon>
        <taxon>Actinopterygii</taxon>
        <taxon>Neopterygii</taxon>
        <taxon>Teleostei</taxon>
        <taxon>Ostariophysi</taxon>
        <taxon>Siluriformes</taxon>
        <taxon>Bagridae</taxon>
        <taxon>Tachysurus</taxon>
    </lineage>
</organism>
<protein>
    <recommendedName>
        <fullName evidence="9">Membrane-spanning 4-domains subfamily A member 4A-like</fullName>
    </recommendedName>
</protein>
<dbReference type="PANTHER" id="PTHR23320:SF128">
    <property type="entry name" value="MEMBRANE-SPANNING 4-DOMAINS SUBFAMILY A MEMBER 4A"/>
    <property type="match status" value="1"/>
</dbReference>
<feature type="transmembrane region" description="Helical" evidence="6">
    <location>
        <begin position="96"/>
        <end position="119"/>
    </location>
</feature>
<keyword evidence="4 6" id="KW-1133">Transmembrane helix</keyword>
<accession>A0AA88NF74</accession>
<dbReference type="InterPro" id="IPR030417">
    <property type="entry name" value="MS4A"/>
</dbReference>
<evidence type="ECO:0000256" key="6">
    <source>
        <dbReference type="SAM" id="Phobius"/>
    </source>
</evidence>
<feature type="transmembrane region" description="Helical" evidence="6">
    <location>
        <begin position="29"/>
        <end position="50"/>
    </location>
</feature>
<dbReference type="Proteomes" id="UP001187315">
    <property type="component" value="Unassembled WGS sequence"/>
</dbReference>
<evidence type="ECO:0000256" key="1">
    <source>
        <dbReference type="ARBA" id="ARBA00004141"/>
    </source>
</evidence>
<evidence type="ECO:0000256" key="5">
    <source>
        <dbReference type="ARBA" id="ARBA00023136"/>
    </source>
</evidence>
<reference evidence="7" key="1">
    <citation type="submission" date="2023-08" db="EMBL/GenBank/DDBJ databases">
        <title>Pelteobagrus vachellii genome.</title>
        <authorList>
            <person name="Liu H."/>
        </authorList>
    </citation>
    <scope>NUCLEOTIDE SEQUENCE</scope>
    <source>
        <strain evidence="7">PRFRI_2022a</strain>
        <tissue evidence="7">Muscle</tissue>
    </source>
</reference>
<feature type="transmembrane region" description="Helical" evidence="6">
    <location>
        <begin position="160"/>
        <end position="184"/>
    </location>
</feature>
<dbReference type="GO" id="GO:0016020">
    <property type="term" value="C:membrane"/>
    <property type="evidence" value="ECO:0007669"/>
    <property type="project" value="UniProtKB-SubCell"/>
</dbReference>
<keyword evidence="8" id="KW-1185">Reference proteome</keyword>
<sequence length="251" mass="28019">MTPVTAPADSRLFQYSAFLKGEPKALGTVQIMIGSLNFLFGIVLSLLIVTPMVISGITLWGSLVFISSGALSVATAKKHNPCMVNTSLGMNVFSAVVAGVLIILLSVDMLFLSFSIYLCEHDYSFRDYSSRDYSSRDYSSHHYPSYYSSYRCQRRVQSMYGLYGVLLVFAVLEFIISICTSSFACKATCCSTTTVSLFLIFLFYPAHTQVTTQVIYTQQQQQQQQPMNQHLIQTVAFKQVPQQSPVITYNV</sequence>
<dbReference type="EMBL" id="JAVHJS010000005">
    <property type="protein sequence ID" value="KAK2857404.1"/>
    <property type="molecule type" value="Genomic_DNA"/>
</dbReference>